<dbReference type="EMBL" id="CP019323">
    <property type="protein sequence ID" value="APX72036.1"/>
    <property type="molecule type" value="Genomic_DNA"/>
</dbReference>
<name>A0A1P8Q2I4_9LACO</name>
<evidence type="ECO:0000313" key="2">
    <source>
        <dbReference type="EMBL" id="APX72036.1"/>
    </source>
</evidence>
<dbReference type="InterPro" id="IPR007737">
    <property type="entry name" value="Mga_HTH"/>
</dbReference>
<evidence type="ECO:0000313" key="3">
    <source>
        <dbReference type="Proteomes" id="UP000187499"/>
    </source>
</evidence>
<sequence length="502" mass="59373">MLEQVFLVKQDVEKYRMLSVIKALPPQELNLSNISNRMSFTYQKTYNIFQALLEDIMEVVPTMDPKATKIESIDFSMIAIDTYRLYLVQNSIVFQAFNYGLTNANPSFEAFSNEHFTSKSTLNRRMSAFRTFLKHFGLKISNSTLEIKGDEKNIRWMAYFVYWYIYHGQEWPFRLIQQDSIDGIIDRSDKTFSNPITYIQFEYFLAISRIRLIKRNYINNMDTYDDVFNNQKLGSDVLRREDYSIVPTNALDNENKLINLFHKMVFQTSAEIYKEPMNFDVRINPKFYALVYHFIDFLKEHYRDDMTVYHNQKVLKDIMTYVSRDIIFYYIMANDGIVKGNYYDKDPEDTKHFSSLYQDILTFFSGVDEEEYKGVKNAAEAIAYDLYQILPSYINTIRKEDYIHVKVLVDPGNPTEEVVLRNIRTLEFIDVVPSDQYSNVDVLITTLDVLPRDEEMELYPDNMQVVSWNITASRTDYIWLLVRLNSVYVNKLKARDAKKAKK</sequence>
<dbReference type="RefSeq" id="WP_076614539.1">
    <property type="nucleotide sequence ID" value="NZ_CP019323.1"/>
</dbReference>
<dbReference type="KEGG" id="lalw:BTM29_05430"/>
<evidence type="ECO:0000259" key="1">
    <source>
        <dbReference type="Pfam" id="PF05043"/>
    </source>
</evidence>
<protein>
    <submittedName>
        <fullName evidence="2">Transcriptional regulator</fullName>
    </submittedName>
</protein>
<dbReference type="OrthoDB" id="2188960at2"/>
<feature type="domain" description="Mga helix-turn-helix" evidence="1">
    <location>
        <begin position="85"/>
        <end position="160"/>
    </location>
</feature>
<keyword evidence="3" id="KW-1185">Reference proteome</keyword>
<proteinExistence type="predicted"/>
<gene>
    <name evidence="2" type="ORF">BTM29_05430</name>
</gene>
<dbReference type="InterPro" id="IPR036388">
    <property type="entry name" value="WH-like_DNA-bd_sf"/>
</dbReference>
<dbReference type="STRING" id="1847728.BTM29_05430"/>
<dbReference type="Pfam" id="PF05043">
    <property type="entry name" value="Mga"/>
    <property type="match status" value="1"/>
</dbReference>
<accession>A0A1P8Q2I4</accession>
<dbReference type="Proteomes" id="UP000187499">
    <property type="component" value="Chromosome"/>
</dbReference>
<dbReference type="Gene3D" id="1.10.10.10">
    <property type="entry name" value="Winged helix-like DNA-binding domain superfamily/Winged helix DNA-binding domain"/>
    <property type="match status" value="1"/>
</dbReference>
<reference evidence="3" key="1">
    <citation type="submission" date="2016-12" db="EMBL/GenBank/DDBJ databases">
        <authorList>
            <person name="Jung M.Y."/>
            <person name="Lee S.H."/>
        </authorList>
    </citation>
    <scope>NUCLEOTIDE SEQUENCE [LARGE SCALE GENOMIC DNA]</scope>
    <source>
        <strain evidence="3">WiKim39</strain>
    </source>
</reference>
<dbReference type="AlphaFoldDB" id="A0A1P8Q2I4"/>
<organism evidence="2 3">
    <name type="scientific">Companilactobacillus allii</name>
    <dbReference type="NCBI Taxonomy" id="1847728"/>
    <lineage>
        <taxon>Bacteria</taxon>
        <taxon>Bacillati</taxon>
        <taxon>Bacillota</taxon>
        <taxon>Bacilli</taxon>
        <taxon>Lactobacillales</taxon>
        <taxon>Lactobacillaceae</taxon>
        <taxon>Companilactobacillus</taxon>
    </lineage>
</organism>